<dbReference type="Pfam" id="PF03435">
    <property type="entry name" value="Sacchrp_dh_NADP"/>
    <property type="match status" value="1"/>
</dbReference>
<dbReference type="PANTHER" id="PTHR43796:SF2">
    <property type="entry name" value="CARBOXYNORSPERMIDINE SYNTHASE"/>
    <property type="match status" value="1"/>
</dbReference>
<protein>
    <recommendedName>
        <fullName evidence="1">Saccharopine dehydrogenase NADP binding domain-containing protein</fullName>
    </recommendedName>
</protein>
<evidence type="ECO:0000259" key="1">
    <source>
        <dbReference type="Pfam" id="PF03435"/>
    </source>
</evidence>
<reference evidence="3" key="1">
    <citation type="submission" date="2011-06" db="EMBL/GenBank/DDBJ databases">
        <title>Complete genome sequence of Paenibacillus mucilaginosus KNP414.</title>
        <authorList>
            <person name="Wang J."/>
            <person name="Hu S."/>
            <person name="Hu X."/>
            <person name="Zhang B."/>
            <person name="Dong D."/>
            <person name="Zhang S."/>
            <person name="Zhao K."/>
            <person name="Wu D."/>
        </authorList>
    </citation>
    <scope>NUCLEOTIDE SEQUENCE [LARGE SCALE GENOMIC DNA]</scope>
    <source>
        <strain evidence="3">KNP414</strain>
    </source>
</reference>
<sequence length="405" mass="44159">MREMKELIQMSPGSRFSQLSEMRQTVRIGRMNPLDPKIPGHQEPMGLSGKEDILVVGGYGQVGQVVCRTLGEQFPGRVYAAGRDERKAGEFAAASEGTVKPLRMDVRDSGSATLLEQAALVVMCVDQENTRFVEQCLAKHTHYIDITASYDFLCKVRELGARENPKSTAVVSAGLAPGLTNLLAKQCTRVLEEVHSVELYLLLGLGEHHGRAAVEWMVDRLVDDFSLTVQGARHRVPSFGEGKAADFPGGLGRRWAYRFDFPDQHVLPGTLGIPSVSTRLCFDSAAVTRLLALAKKAGLLGLLRHPALRRTAVSALGKVQWGSEVYAALAIAEGRLGGRMVRYRCSVRGAKEHLVTGRVAAYAAKQIYTGACRPGVYHLEELFEPPEVIGSLGEGVVFEEAFEEA</sequence>
<dbReference type="PATRIC" id="fig|1036673.3.peg.1960"/>
<feature type="domain" description="Saccharopine dehydrogenase NADP binding" evidence="1">
    <location>
        <begin position="53"/>
        <end position="150"/>
    </location>
</feature>
<dbReference type="PANTHER" id="PTHR43796">
    <property type="entry name" value="CARBOXYNORSPERMIDINE SYNTHASE"/>
    <property type="match status" value="1"/>
</dbReference>
<dbReference type="EMBL" id="CP002869">
    <property type="protein sequence ID" value="AEI40742.1"/>
    <property type="molecule type" value="Genomic_DNA"/>
</dbReference>
<reference evidence="2 3" key="2">
    <citation type="journal article" date="2013" name="Genome Announc.">
        <title>Genome Sequence of Growth-Improving Paenibacillus mucilaginosus Strain KNP414.</title>
        <authorList>
            <person name="Lu J.J."/>
            <person name="Wang J.F."/>
            <person name="Hu X.F."/>
        </authorList>
    </citation>
    <scope>NUCLEOTIDE SEQUENCE [LARGE SCALE GENOMIC DNA]</scope>
    <source>
        <strain evidence="2 3">KNP414</strain>
    </source>
</reference>
<gene>
    <name evidence="2" type="ordered locus">KNP414_02181</name>
</gene>
<evidence type="ECO:0000313" key="2">
    <source>
        <dbReference type="EMBL" id="AEI40742.1"/>
    </source>
</evidence>
<accession>F8F512</accession>
<dbReference type="SUPFAM" id="SSF51735">
    <property type="entry name" value="NAD(P)-binding Rossmann-fold domains"/>
    <property type="match status" value="1"/>
</dbReference>
<dbReference type="Proteomes" id="UP000006620">
    <property type="component" value="Chromosome"/>
</dbReference>
<organism evidence="2 3">
    <name type="scientific">Paenibacillus mucilaginosus (strain KNP414)</name>
    <dbReference type="NCBI Taxonomy" id="1036673"/>
    <lineage>
        <taxon>Bacteria</taxon>
        <taxon>Bacillati</taxon>
        <taxon>Bacillota</taxon>
        <taxon>Bacilli</taxon>
        <taxon>Bacillales</taxon>
        <taxon>Paenibacillaceae</taxon>
        <taxon>Paenibacillus</taxon>
    </lineage>
</organism>
<dbReference type="Gene3D" id="3.30.360.10">
    <property type="entry name" value="Dihydrodipicolinate Reductase, domain 2"/>
    <property type="match status" value="1"/>
</dbReference>
<dbReference type="InterPro" id="IPR005097">
    <property type="entry name" value="Sacchrp_dh_NADP-bd"/>
</dbReference>
<dbReference type="AlphaFoldDB" id="F8F512"/>
<name>F8F512_PAEMK</name>
<dbReference type="Gene3D" id="3.40.50.720">
    <property type="entry name" value="NAD(P)-binding Rossmann-like Domain"/>
    <property type="match status" value="1"/>
</dbReference>
<dbReference type="HOGENOM" id="CLU_065081_1_0_9"/>
<dbReference type="InterPro" id="IPR036291">
    <property type="entry name" value="NAD(P)-bd_dom_sf"/>
</dbReference>
<dbReference type="KEGG" id="pms:KNP414_02181"/>
<proteinExistence type="predicted"/>
<evidence type="ECO:0000313" key="3">
    <source>
        <dbReference type="Proteomes" id="UP000006620"/>
    </source>
</evidence>